<feature type="non-terminal residue" evidence="1">
    <location>
        <position position="1"/>
    </location>
</feature>
<comment type="caution">
    <text evidence="1">The sequence shown here is derived from an EMBL/GenBank/DDBJ whole genome shotgun (WGS) entry which is preliminary data.</text>
</comment>
<dbReference type="EMBL" id="DAKRPA010000002">
    <property type="protein sequence ID" value="DBA05181.1"/>
    <property type="molecule type" value="Genomic_DNA"/>
</dbReference>
<accession>A0AAV2ZGL1</accession>
<dbReference type="AlphaFoldDB" id="A0AAV2ZGL1"/>
<evidence type="ECO:0000313" key="1">
    <source>
        <dbReference type="EMBL" id="DBA05181.1"/>
    </source>
</evidence>
<protein>
    <submittedName>
        <fullName evidence="1">Uncharacterized protein</fullName>
    </submittedName>
</protein>
<reference evidence="1" key="1">
    <citation type="submission" date="2022-11" db="EMBL/GenBank/DDBJ databases">
        <authorList>
            <person name="Morgan W.R."/>
            <person name="Tartar A."/>
        </authorList>
    </citation>
    <scope>NUCLEOTIDE SEQUENCE</scope>
    <source>
        <strain evidence="1">ARSEF 373</strain>
    </source>
</reference>
<keyword evidence="2" id="KW-1185">Reference proteome</keyword>
<organism evidence="1 2">
    <name type="scientific">Lagenidium giganteum</name>
    <dbReference type="NCBI Taxonomy" id="4803"/>
    <lineage>
        <taxon>Eukaryota</taxon>
        <taxon>Sar</taxon>
        <taxon>Stramenopiles</taxon>
        <taxon>Oomycota</taxon>
        <taxon>Peronosporomycetes</taxon>
        <taxon>Pythiales</taxon>
        <taxon>Pythiaceae</taxon>
    </lineage>
</organism>
<reference evidence="1" key="2">
    <citation type="journal article" date="2023" name="Microbiol Resour">
        <title>Decontamination and Annotation of the Draft Genome Sequence of the Oomycete Lagenidium giganteum ARSEF 373.</title>
        <authorList>
            <person name="Morgan W.R."/>
            <person name="Tartar A."/>
        </authorList>
    </citation>
    <scope>NUCLEOTIDE SEQUENCE</scope>
    <source>
        <strain evidence="1">ARSEF 373</strain>
    </source>
</reference>
<name>A0AAV2ZGL1_9STRA</name>
<sequence length="275" mass="29125">ALRPRAHRGLVLVLDADVIEDCVVLEVLVDSHDADFGTDRQDVGHGHLALDVAARAARSVELAKVLRVEAVDDDLARSVVLDDFVFGMPCAAAANVRDAGGSAAFDGEGVFAHVVPPDVVDGAVVLVAVDALALVLADDGVLERGAGLEKEDGVLWAAFFLSLALDIGSLVRLHAAVEGLTGLDDIRLVVLHQSRAGWPRTAVDVAAGRSGAWSGSSLVLGTQVALTIHGRPLRCSGRCSGEDEDKVRKHGGVCCRLRWWIGWLVVLCVGWKDWK</sequence>
<dbReference type="Proteomes" id="UP001146120">
    <property type="component" value="Unassembled WGS sequence"/>
</dbReference>
<evidence type="ECO:0000313" key="2">
    <source>
        <dbReference type="Proteomes" id="UP001146120"/>
    </source>
</evidence>
<proteinExistence type="predicted"/>
<gene>
    <name evidence="1" type="ORF">N0F65_005031</name>
</gene>